<evidence type="ECO:0000313" key="1">
    <source>
        <dbReference type="EMBL" id="KKK57393.1"/>
    </source>
</evidence>
<protein>
    <submittedName>
        <fullName evidence="1">Uncharacterized protein</fullName>
    </submittedName>
</protein>
<dbReference type="AlphaFoldDB" id="A0A0F8WL47"/>
<sequence>RLFLFLDPFSWLVYLSRYLTTLVLIKYLMADLYIFIGRLAIEAYSDTDTSIQNQGEKELEKTLEELDALENDDEPKGDPQIQEVRNQLVGFSSMAISNPNIKKWRSAVHKAAEIISKKHFPDSDFSLEEAALGPLLESARAWAGKVSKGREHPLIRRLYRARLGTIYRAKNLSDNFISKSLQNIIKKSYKTYGWLKWPSKVFRMAKKVTPLKISLAIGWEVSKKASLAYIHGKTFDMACEELDRVYRLSRSASRQR</sequence>
<gene>
    <name evidence="1" type="ORF">LCGC14_3054920</name>
</gene>
<reference evidence="1" key="1">
    <citation type="journal article" date="2015" name="Nature">
        <title>Complex archaea that bridge the gap between prokaryotes and eukaryotes.</title>
        <authorList>
            <person name="Spang A."/>
            <person name="Saw J.H."/>
            <person name="Jorgensen S.L."/>
            <person name="Zaremba-Niedzwiedzka K."/>
            <person name="Martijn J."/>
            <person name="Lind A.E."/>
            <person name="van Eijk R."/>
            <person name="Schleper C."/>
            <person name="Guy L."/>
            <person name="Ettema T.J."/>
        </authorList>
    </citation>
    <scope>NUCLEOTIDE SEQUENCE</scope>
</reference>
<dbReference type="EMBL" id="LAZR01064502">
    <property type="protein sequence ID" value="KKK57393.1"/>
    <property type="molecule type" value="Genomic_DNA"/>
</dbReference>
<name>A0A0F8WL47_9ZZZZ</name>
<proteinExistence type="predicted"/>
<accession>A0A0F8WL47</accession>
<organism evidence="1">
    <name type="scientific">marine sediment metagenome</name>
    <dbReference type="NCBI Taxonomy" id="412755"/>
    <lineage>
        <taxon>unclassified sequences</taxon>
        <taxon>metagenomes</taxon>
        <taxon>ecological metagenomes</taxon>
    </lineage>
</organism>
<feature type="non-terminal residue" evidence="1">
    <location>
        <position position="1"/>
    </location>
</feature>
<comment type="caution">
    <text evidence="1">The sequence shown here is derived from an EMBL/GenBank/DDBJ whole genome shotgun (WGS) entry which is preliminary data.</text>
</comment>